<proteinExistence type="predicted"/>
<keyword evidence="8" id="KW-1133">Transmembrane helix</keyword>
<protein>
    <recommendedName>
        <fullName evidence="3">histidine kinase</fullName>
        <ecNumber evidence="3">2.7.13.3</ecNumber>
    </recommendedName>
</protein>
<evidence type="ECO:0000256" key="5">
    <source>
        <dbReference type="ARBA" id="ARBA00022679"/>
    </source>
</evidence>
<dbReference type="PANTHER" id="PTHR45528">
    <property type="entry name" value="SENSOR HISTIDINE KINASE CPXA"/>
    <property type="match status" value="1"/>
</dbReference>
<dbReference type="Proteomes" id="UP000186112">
    <property type="component" value="Unassembled WGS sequence"/>
</dbReference>
<dbReference type="EC" id="2.7.13.3" evidence="3"/>
<dbReference type="InterPro" id="IPR003660">
    <property type="entry name" value="HAMP_dom"/>
</dbReference>
<dbReference type="GO" id="GO:0005886">
    <property type="term" value="C:plasma membrane"/>
    <property type="evidence" value="ECO:0007669"/>
    <property type="project" value="TreeGrafter"/>
</dbReference>
<dbReference type="Gene3D" id="3.30.450.20">
    <property type="entry name" value="PAS domain"/>
    <property type="match status" value="2"/>
</dbReference>
<dbReference type="SUPFAM" id="SSF58104">
    <property type="entry name" value="Methyl-accepting chemotaxis protein (MCP) signaling domain"/>
    <property type="match status" value="1"/>
</dbReference>
<evidence type="ECO:0000259" key="9">
    <source>
        <dbReference type="PROSITE" id="PS50885"/>
    </source>
</evidence>
<dbReference type="InterPro" id="IPR050398">
    <property type="entry name" value="HssS/ArlS-like"/>
</dbReference>
<evidence type="ECO:0000256" key="2">
    <source>
        <dbReference type="ARBA" id="ARBA00004141"/>
    </source>
</evidence>
<dbReference type="EMBL" id="LTDM01000024">
    <property type="protein sequence ID" value="OLS02504.1"/>
    <property type="molecule type" value="Genomic_DNA"/>
</dbReference>
<dbReference type="GO" id="GO:0000155">
    <property type="term" value="F:phosphorelay sensor kinase activity"/>
    <property type="evidence" value="ECO:0007669"/>
    <property type="project" value="TreeGrafter"/>
</dbReference>
<comment type="catalytic activity">
    <reaction evidence="1">
        <text>ATP + protein L-histidine = ADP + protein N-phospho-L-histidine.</text>
        <dbReference type="EC" id="2.7.13.3"/>
    </reaction>
</comment>
<evidence type="ECO:0000313" key="10">
    <source>
        <dbReference type="EMBL" id="OLS02504.1"/>
    </source>
</evidence>
<keyword evidence="6" id="KW-0418">Kinase</keyword>
<evidence type="ECO:0000313" key="11">
    <source>
        <dbReference type="Proteomes" id="UP000186112"/>
    </source>
</evidence>
<evidence type="ECO:0000256" key="3">
    <source>
        <dbReference type="ARBA" id="ARBA00012438"/>
    </source>
</evidence>
<evidence type="ECO:0000256" key="4">
    <source>
        <dbReference type="ARBA" id="ARBA00022553"/>
    </source>
</evidence>
<feature type="domain" description="HAMP" evidence="9">
    <location>
        <begin position="339"/>
        <end position="397"/>
    </location>
</feature>
<organism evidence="10 11">
    <name type="scientific">Tissierella creatinophila DSM 6911</name>
    <dbReference type="NCBI Taxonomy" id="1123403"/>
    <lineage>
        <taxon>Bacteria</taxon>
        <taxon>Bacillati</taxon>
        <taxon>Bacillota</taxon>
        <taxon>Tissierellia</taxon>
        <taxon>Tissierellales</taxon>
        <taxon>Tissierellaceae</taxon>
        <taxon>Tissierella</taxon>
    </lineage>
</organism>
<accession>A0A1U7M5A4</accession>
<keyword evidence="4" id="KW-0597">Phosphoprotein</keyword>
<keyword evidence="7 8" id="KW-0472">Membrane</keyword>
<evidence type="ECO:0000256" key="1">
    <source>
        <dbReference type="ARBA" id="ARBA00000085"/>
    </source>
</evidence>
<sequence length="491" mass="54486">MKLKTKNVLMILLPVSLISSLIVSMIIYDVYQSQKRNSTLLIQAIAKDYANSMKLELEKPLFSVRGIADVLEDLVSEGAADRDVINAVLANTLKDNDNLFAAWACFEPNAFDGKDEQYVGKKGHDSTGRFVPYWHRDGEGLDFEALKGYTVEGEGDYYLQAFKSGEETVVEPYYYDAGESQVLMSTIAVPIIINGKTVGVVGVDILFDRLQEVGDGIKLYKTGYGRLISSEGLVVTHPDKSTIGEPAGEFVTGDAEKVFKKIKQKEVFTENVYSKVHNKKVLKSFAPISIGDTGTIWSFSTVVPQEEVFAELYSIMLRIAIISIIGLGIIAAVIYKVSSDIVNPITYITDRLKEIANYDFTYSEKENKSNLFSRKDEIGQISNATLTMKNNIVHLIREINENTENVAATSEELTAICQQTALASENIANTVGEIAKGSSQQAKDTEESALSVEEMGNLIEEQSQEHIKDLNKALIEINHRKEEGFDIMKTY</sequence>
<gene>
    <name evidence="10" type="primary">pctB</name>
    <name evidence="10" type="ORF">TICRE_15020</name>
</gene>
<feature type="transmembrane region" description="Helical" evidence="8">
    <location>
        <begin position="7"/>
        <end position="28"/>
    </location>
</feature>
<comment type="caution">
    <text evidence="10">The sequence shown here is derived from an EMBL/GenBank/DDBJ whole genome shotgun (WGS) entry which is preliminary data.</text>
</comment>
<name>A0A1U7M5A4_TISCR</name>
<feature type="transmembrane region" description="Helical" evidence="8">
    <location>
        <begin position="315"/>
        <end position="335"/>
    </location>
</feature>
<comment type="subcellular location">
    <subcellularLocation>
        <location evidence="2">Membrane</location>
        <topology evidence="2">Multi-pass membrane protein</topology>
    </subcellularLocation>
</comment>
<dbReference type="CDD" id="cd12913">
    <property type="entry name" value="PDC1_MCP_like"/>
    <property type="match status" value="1"/>
</dbReference>
<reference evidence="10 11" key="1">
    <citation type="submission" date="2016-02" db="EMBL/GenBank/DDBJ databases">
        <title>Genome sequence of Tissierella creatinophila DSM 6911.</title>
        <authorList>
            <person name="Poehlein A."/>
            <person name="Daniel R."/>
        </authorList>
    </citation>
    <scope>NUCLEOTIDE SEQUENCE [LARGE SCALE GENOMIC DNA]</scope>
    <source>
        <strain evidence="10 11">DSM 6911</strain>
    </source>
</reference>
<keyword evidence="8" id="KW-0812">Transmembrane</keyword>
<evidence type="ECO:0000256" key="6">
    <source>
        <dbReference type="ARBA" id="ARBA00022777"/>
    </source>
</evidence>
<evidence type="ECO:0000256" key="7">
    <source>
        <dbReference type="ARBA" id="ARBA00023136"/>
    </source>
</evidence>
<dbReference type="PROSITE" id="PS50885">
    <property type="entry name" value="HAMP"/>
    <property type="match status" value="1"/>
</dbReference>
<keyword evidence="5" id="KW-0808">Transferase</keyword>
<dbReference type="PANTHER" id="PTHR45528:SF10">
    <property type="entry name" value="METHYL-ACCEPTING CHEMOTAXIS PROTEIN"/>
    <property type="match status" value="1"/>
</dbReference>
<dbReference type="RefSeq" id="WP_075726697.1">
    <property type="nucleotide sequence ID" value="NZ_LTDM01000024.1"/>
</dbReference>
<keyword evidence="11" id="KW-1185">Reference proteome</keyword>
<evidence type="ECO:0000256" key="8">
    <source>
        <dbReference type="SAM" id="Phobius"/>
    </source>
</evidence>
<dbReference type="AlphaFoldDB" id="A0A1U7M5A4"/>
<dbReference type="Gene3D" id="1.10.287.950">
    <property type="entry name" value="Methyl-accepting chemotaxis protein"/>
    <property type="match status" value="1"/>
</dbReference>
<dbReference type="OrthoDB" id="1704515at2"/>
<dbReference type="CDD" id="cd12912">
    <property type="entry name" value="PDC2_MCP_like"/>
    <property type="match status" value="1"/>
</dbReference>
<dbReference type="Pfam" id="PF22673">
    <property type="entry name" value="MCP-like_PDC_1"/>
    <property type="match status" value="1"/>
</dbReference>